<name>A0A645I825_9ZZZZ</name>
<proteinExistence type="predicted"/>
<comment type="caution">
    <text evidence="2">The sequence shown here is derived from an EMBL/GenBank/DDBJ whole genome shotgun (WGS) entry which is preliminary data.</text>
</comment>
<organism evidence="2">
    <name type="scientific">bioreactor metagenome</name>
    <dbReference type="NCBI Taxonomy" id="1076179"/>
    <lineage>
        <taxon>unclassified sequences</taxon>
        <taxon>metagenomes</taxon>
        <taxon>ecological metagenomes</taxon>
    </lineage>
</organism>
<gene>
    <name evidence="2" type="ORF">SDC9_195083</name>
</gene>
<dbReference type="Pfam" id="PF06969">
    <property type="entry name" value="HemN_C"/>
    <property type="match status" value="1"/>
</dbReference>
<dbReference type="EMBL" id="VSSQ01109000">
    <property type="protein sequence ID" value="MPN47481.1"/>
    <property type="molecule type" value="Genomic_DNA"/>
</dbReference>
<feature type="domain" description="HemN C-terminal" evidence="1">
    <location>
        <begin position="31"/>
        <end position="102"/>
    </location>
</feature>
<dbReference type="SUPFAM" id="SSF102114">
    <property type="entry name" value="Radical SAM enzymes"/>
    <property type="match status" value="1"/>
</dbReference>
<reference evidence="2" key="1">
    <citation type="submission" date="2019-08" db="EMBL/GenBank/DDBJ databases">
        <authorList>
            <person name="Kucharzyk K."/>
            <person name="Murdoch R.W."/>
            <person name="Higgins S."/>
            <person name="Loffler F."/>
        </authorList>
    </citation>
    <scope>NUCLEOTIDE SEQUENCE</scope>
</reference>
<dbReference type="AlphaFoldDB" id="A0A645I825"/>
<evidence type="ECO:0000259" key="1">
    <source>
        <dbReference type="Pfam" id="PF06969"/>
    </source>
</evidence>
<dbReference type="InterPro" id="IPR010723">
    <property type="entry name" value="HemN_C"/>
</dbReference>
<sequence length="111" mass="12302">MNGSRFHAEPDIRGYINGGGQRIYDAVSMKPSEAAEEYIMLSLRTTEGLKFEKLAEIICDRAEFEEKRIRILLSAKKFASLGLCAVCSAEDGISFTPEGFFVSNSMIAELI</sequence>
<dbReference type="InterPro" id="IPR058240">
    <property type="entry name" value="rSAM_sf"/>
</dbReference>
<accession>A0A645I825</accession>
<protein>
    <recommendedName>
        <fullName evidence="1">HemN C-terminal domain-containing protein</fullName>
    </recommendedName>
</protein>
<evidence type="ECO:0000313" key="2">
    <source>
        <dbReference type="EMBL" id="MPN47481.1"/>
    </source>
</evidence>